<accession>A0A6G0XMB4</accession>
<evidence type="ECO:0000313" key="1">
    <source>
        <dbReference type="EMBL" id="KAF0741340.1"/>
    </source>
</evidence>
<sequence length="66" mass="7168">MKTDISKSAICPIADSDSVWNCKTISKSKSTLPRDVATRQRTSTILILGRDGDEECDTQKFGSFGG</sequence>
<dbReference type="EMBL" id="VJMJ01000037">
    <property type="protein sequence ID" value="KAF0741340.1"/>
    <property type="molecule type" value="Genomic_DNA"/>
</dbReference>
<dbReference type="Proteomes" id="UP000481153">
    <property type="component" value="Unassembled WGS sequence"/>
</dbReference>
<name>A0A6G0XMB4_9STRA</name>
<proteinExistence type="predicted"/>
<dbReference type="AlphaFoldDB" id="A0A6G0XMB4"/>
<comment type="caution">
    <text evidence="1">The sequence shown here is derived from an EMBL/GenBank/DDBJ whole genome shotgun (WGS) entry which is preliminary data.</text>
</comment>
<evidence type="ECO:0000313" key="2">
    <source>
        <dbReference type="Proteomes" id="UP000481153"/>
    </source>
</evidence>
<organism evidence="1 2">
    <name type="scientific">Aphanomyces euteiches</name>
    <dbReference type="NCBI Taxonomy" id="100861"/>
    <lineage>
        <taxon>Eukaryota</taxon>
        <taxon>Sar</taxon>
        <taxon>Stramenopiles</taxon>
        <taxon>Oomycota</taxon>
        <taxon>Saprolegniomycetes</taxon>
        <taxon>Saprolegniales</taxon>
        <taxon>Verrucalvaceae</taxon>
        <taxon>Aphanomyces</taxon>
    </lineage>
</organism>
<reference evidence="1 2" key="1">
    <citation type="submission" date="2019-07" db="EMBL/GenBank/DDBJ databases">
        <title>Genomics analysis of Aphanomyces spp. identifies a new class of oomycete effector associated with host adaptation.</title>
        <authorList>
            <person name="Gaulin E."/>
        </authorList>
    </citation>
    <scope>NUCLEOTIDE SEQUENCE [LARGE SCALE GENOMIC DNA]</scope>
    <source>
        <strain evidence="1 2">ATCC 201684</strain>
    </source>
</reference>
<keyword evidence="2" id="KW-1185">Reference proteome</keyword>
<protein>
    <submittedName>
        <fullName evidence="1">Uncharacterized protein</fullName>
    </submittedName>
</protein>
<gene>
    <name evidence="1" type="ORF">Ae201684_003451</name>
</gene>